<dbReference type="InterPro" id="IPR020843">
    <property type="entry name" value="ER"/>
</dbReference>
<feature type="domain" description="Enoyl reductase (ER)" evidence="3">
    <location>
        <begin position="3"/>
        <end position="245"/>
    </location>
</feature>
<dbReference type="InterPro" id="IPR013149">
    <property type="entry name" value="ADH-like_C"/>
</dbReference>
<dbReference type="SUPFAM" id="SSF51735">
    <property type="entry name" value="NAD(P)-binding Rossmann-fold domains"/>
    <property type="match status" value="1"/>
</dbReference>
<accession>A0A8H7YLT0</accession>
<dbReference type="Gene3D" id="3.90.180.10">
    <property type="entry name" value="Medium-chain alcohol dehydrogenases, catalytic domain"/>
    <property type="match status" value="1"/>
</dbReference>
<dbReference type="VEuPathDB" id="FungiDB:I7I52_04924"/>
<evidence type="ECO:0000313" key="4">
    <source>
        <dbReference type="EMBL" id="KAG5293571.1"/>
    </source>
</evidence>
<dbReference type="EMBL" id="JAEVHI010000004">
    <property type="protein sequence ID" value="KAG5293571.1"/>
    <property type="molecule type" value="Genomic_DNA"/>
</dbReference>
<evidence type="ECO:0000256" key="1">
    <source>
        <dbReference type="ARBA" id="ARBA00022857"/>
    </source>
</evidence>
<evidence type="ECO:0000259" key="3">
    <source>
        <dbReference type="SMART" id="SM00829"/>
    </source>
</evidence>
<dbReference type="GO" id="GO:0070402">
    <property type="term" value="F:NADPH binding"/>
    <property type="evidence" value="ECO:0007669"/>
    <property type="project" value="TreeGrafter"/>
</dbReference>
<dbReference type="Proteomes" id="UP000670092">
    <property type="component" value="Unassembled WGS sequence"/>
</dbReference>
<evidence type="ECO:0000256" key="2">
    <source>
        <dbReference type="ARBA" id="ARBA00023002"/>
    </source>
</evidence>
<gene>
    <name evidence="4" type="ORF">I7I52_04924</name>
</gene>
<dbReference type="PANTHER" id="PTHR48106:SF18">
    <property type="entry name" value="QUINONE OXIDOREDUCTASE PIG3"/>
    <property type="match status" value="1"/>
</dbReference>
<name>A0A8H7YLT0_AJECA</name>
<dbReference type="Pfam" id="PF00107">
    <property type="entry name" value="ADH_zinc_N"/>
    <property type="match status" value="1"/>
</dbReference>
<dbReference type="PANTHER" id="PTHR48106">
    <property type="entry name" value="QUINONE OXIDOREDUCTASE PIG3-RELATED"/>
    <property type="match status" value="1"/>
</dbReference>
<keyword evidence="1" id="KW-0521">NADP</keyword>
<dbReference type="InterPro" id="IPR036291">
    <property type="entry name" value="NAD(P)-bd_dom_sf"/>
</dbReference>
<dbReference type="SMART" id="SM00829">
    <property type="entry name" value="PKS_ER"/>
    <property type="match status" value="1"/>
</dbReference>
<dbReference type="Gene3D" id="3.40.50.720">
    <property type="entry name" value="NAD(P)-binding Rossmann-like Domain"/>
    <property type="match status" value="1"/>
</dbReference>
<organism evidence="4 5">
    <name type="scientific">Ajellomyces capsulatus</name>
    <name type="common">Darling's disease fungus</name>
    <name type="synonym">Histoplasma capsulatum</name>
    <dbReference type="NCBI Taxonomy" id="5037"/>
    <lineage>
        <taxon>Eukaryota</taxon>
        <taxon>Fungi</taxon>
        <taxon>Dikarya</taxon>
        <taxon>Ascomycota</taxon>
        <taxon>Pezizomycotina</taxon>
        <taxon>Eurotiomycetes</taxon>
        <taxon>Eurotiomycetidae</taxon>
        <taxon>Onygenales</taxon>
        <taxon>Ajellomycetaceae</taxon>
        <taxon>Histoplasma</taxon>
    </lineage>
</organism>
<dbReference type="AlphaFoldDB" id="A0A8H7YLT0"/>
<evidence type="ECO:0000313" key="5">
    <source>
        <dbReference type="Proteomes" id="UP000670092"/>
    </source>
</evidence>
<keyword evidence="2" id="KW-0560">Oxidoreductase</keyword>
<proteinExistence type="predicted"/>
<reference evidence="4 5" key="1">
    <citation type="submission" date="2021-01" db="EMBL/GenBank/DDBJ databases">
        <title>Chromosome-level genome assembly of a human fungal pathogen reveals clustering of transcriptionally co-regulated genes.</title>
        <authorList>
            <person name="Voorhies M."/>
            <person name="Cohen S."/>
            <person name="Shea T.P."/>
            <person name="Petrus S."/>
            <person name="Munoz J.F."/>
            <person name="Poplawski S."/>
            <person name="Goldman W.E."/>
            <person name="Michael T."/>
            <person name="Cuomo C.A."/>
            <person name="Sil A."/>
            <person name="Beyhan S."/>
        </authorList>
    </citation>
    <scope>NUCLEOTIDE SEQUENCE [LARGE SCALE GENOMIC DNA]</scope>
    <source>
        <strain evidence="4 5">G184AR</strain>
    </source>
</reference>
<dbReference type="GO" id="GO:0016651">
    <property type="term" value="F:oxidoreductase activity, acting on NAD(P)H"/>
    <property type="evidence" value="ECO:0007669"/>
    <property type="project" value="TreeGrafter"/>
</dbReference>
<comment type="caution">
    <text evidence="4">The sequence shown here is derived from an EMBL/GenBank/DDBJ whole genome shotgun (WGS) entry which is preliminary data.</text>
</comment>
<protein>
    <submittedName>
        <fullName evidence="4">Zeta-crystallin/quinone reductase (NADPH)</fullName>
    </submittedName>
</protein>
<dbReference type="OrthoDB" id="203908at2759"/>
<sequence length="250" mass="27571">MWAFLNTTKGAYAEYISSSVQTLLHKPAELSWIEAAGIPETWFTAAQAMYLVGEFKPGKSILWHAGASAVSISGIQLSKADNASNIYVTAGSQEKIDFCVKDLGATAGFNYKTQDWVSELSKVTNGRGVDVIVDFVGASYFQGNLDAAAKDGRIVNLGFLGGTKLPAGIDISQILRKRLRYEGSSLRSRDIAYQRQLRDLLLDHAMPKFREGTFKIYVERVFPFEKVIDAHLLMESNQTKGKIICTITES</sequence>